<keyword evidence="3" id="KW-1185">Reference proteome</keyword>
<dbReference type="PROSITE" id="PS51352">
    <property type="entry name" value="THIOREDOXIN_2"/>
    <property type="match status" value="1"/>
</dbReference>
<evidence type="ECO:0000313" key="3">
    <source>
        <dbReference type="Proteomes" id="UP000824988"/>
    </source>
</evidence>
<feature type="domain" description="Thioredoxin" evidence="1">
    <location>
        <begin position="22"/>
        <end position="161"/>
    </location>
</feature>
<dbReference type="CDD" id="cd03011">
    <property type="entry name" value="TlpA_like_ScsD_MtbDsbE"/>
    <property type="match status" value="1"/>
</dbReference>
<evidence type="ECO:0000259" key="1">
    <source>
        <dbReference type="PROSITE" id="PS51352"/>
    </source>
</evidence>
<sequence length="161" mass="17304">MKVPRGLWPYALILAAALAVQAYRGRDVAQGLAPPLSGAIVSGRFFDLAQLRGKPALVYFWATWCGVCKAMQHNIDALAGDVPLITVALQSGDAVAVGRFLQERGIVQPVLLDEDGEAAARYGIRGVPAAFVLGPDGAIRYVALGYSSEWGLRLRLWLAER</sequence>
<dbReference type="KEGG" id="moz:MoryE10_01500"/>
<dbReference type="Pfam" id="PF00578">
    <property type="entry name" value="AhpC-TSA"/>
    <property type="match status" value="1"/>
</dbReference>
<dbReference type="Proteomes" id="UP000824988">
    <property type="component" value="Chromosome"/>
</dbReference>
<dbReference type="AlphaFoldDB" id="A0A8D4VN02"/>
<dbReference type="PANTHER" id="PTHR42852:SF17">
    <property type="entry name" value="THIOREDOXIN-LIKE PROTEIN HI_1115"/>
    <property type="match status" value="1"/>
</dbReference>
<reference evidence="2" key="1">
    <citation type="submission" date="2019-06" db="EMBL/GenBank/DDBJ databases">
        <title>Complete genome sequence of Methylogaea oryzae strain JCM16910.</title>
        <authorList>
            <person name="Asakawa S."/>
        </authorList>
    </citation>
    <scope>NUCLEOTIDE SEQUENCE</scope>
    <source>
        <strain evidence="2">E10</strain>
    </source>
</reference>
<organism evidence="2 3">
    <name type="scientific">Methylogaea oryzae</name>
    <dbReference type="NCBI Taxonomy" id="1295382"/>
    <lineage>
        <taxon>Bacteria</taxon>
        <taxon>Pseudomonadati</taxon>
        <taxon>Pseudomonadota</taxon>
        <taxon>Gammaproteobacteria</taxon>
        <taxon>Methylococcales</taxon>
        <taxon>Methylococcaceae</taxon>
        <taxon>Methylogaea</taxon>
    </lineage>
</organism>
<dbReference type="PANTHER" id="PTHR42852">
    <property type="entry name" value="THIOL:DISULFIDE INTERCHANGE PROTEIN DSBE"/>
    <property type="match status" value="1"/>
</dbReference>
<dbReference type="InterPro" id="IPR000866">
    <property type="entry name" value="AhpC/TSA"/>
</dbReference>
<dbReference type="GO" id="GO:0016209">
    <property type="term" value="F:antioxidant activity"/>
    <property type="evidence" value="ECO:0007669"/>
    <property type="project" value="InterPro"/>
</dbReference>
<accession>A0A8D4VN02</accession>
<dbReference type="InterPro" id="IPR013766">
    <property type="entry name" value="Thioredoxin_domain"/>
</dbReference>
<proteinExistence type="predicted"/>
<gene>
    <name evidence="2" type="ORF">MoryE10_01500</name>
</gene>
<protein>
    <submittedName>
        <fullName evidence="2">Protein disulfide oxidoreductase</fullName>
    </submittedName>
</protein>
<dbReference type="GO" id="GO:0016491">
    <property type="term" value="F:oxidoreductase activity"/>
    <property type="evidence" value="ECO:0007669"/>
    <property type="project" value="InterPro"/>
</dbReference>
<dbReference type="RefSeq" id="WP_221047915.1">
    <property type="nucleotide sequence ID" value="NZ_AP019782.1"/>
</dbReference>
<name>A0A8D4VN02_9GAMM</name>
<dbReference type="InterPro" id="IPR050553">
    <property type="entry name" value="Thioredoxin_ResA/DsbE_sf"/>
</dbReference>
<dbReference type="EMBL" id="AP019782">
    <property type="protein sequence ID" value="BBL69544.1"/>
    <property type="molecule type" value="Genomic_DNA"/>
</dbReference>
<evidence type="ECO:0000313" key="2">
    <source>
        <dbReference type="EMBL" id="BBL69544.1"/>
    </source>
</evidence>